<dbReference type="Pfam" id="PF12790">
    <property type="entry name" value="T6SS-SciN"/>
    <property type="match status" value="1"/>
</dbReference>
<dbReference type="PANTHER" id="PTHR37625">
    <property type="entry name" value="OUTER MEMBRANE LIPOPROTEIN-RELATED"/>
    <property type="match status" value="1"/>
</dbReference>
<sequence length="187" mass="20425">MTLEQTKRVLPFLALAIWGLTGCAPKPEDPMPVNKTLVVTAGPNVNQYSDVAHPVVIRLYQLSSRTEFEAANFWDIFNNSETLAGVVIDRRSLSPLYPDEKRLVALDLEKDAFYLGAFAEFADYEQQAFADVVPISADILDAGVTVTVTSGGVAIKYRQEDMDPDNPKPKKKGLFAAVKGIFAGGSE</sequence>
<dbReference type="Gene3D" id="2.60.40.4150">
    <property type="entry name" value="Type VI secretion system, lipoprotein SciN"/>
    <property type="match status" value="1"/>
</dbReference>
<dbReference type="InterPro" id="IPR038706">
    <property type="entry name" value="Type_VI_SciN-like_sf"/>
</dbReference>
<proteinExistence type="predicted"/>
<gene>
    <name evidence="1" type="primary">tssJ</name>
    <name evidence="1" type="ORF">HJ526_17925</name>
</gene>
<reference evidence="1 2" key="1">
    <citation type="submission" date="2020-04" db="EMBL/GenBank/DDBJ databases">
        <title>Donghicola sp., a member of the Rhodobacteraceae family isolated from mangrove forest in Thailand.</title>
        <authorList>
            <person name="Charoenyingcharoen P."/>
            <person name="Yukphan P."/>
        </authorList>
    </citation>
    <scope>NUCLEOTIDE SEQUENCE [LARGE SCALE GENOMIC DNA]</scope>
    <source>
        <strain evidence="1 2">C2-DW-16</strain>
    </source>
</reference>
<dbReference type="PROSITE" id="PS51257">
    <property type="entry name" value="PROKAR_LIPOPROTEIN"/>
    <property type="match status" value="1"/>
</dbReference>
<protein>
    <submittedName>
        <fullName evidence="1">Type VI secretion system lipoprotein TssJ</fullName>
    </submittedName>
</protein>
<dbReference type="RefSeq" id="WP_176855994.1">
    <property type="nucleotide sequence ID" value="NZ_JABCJD010000013.1"/>
</dbReference>
<evidence type="ECO:0000313" key="1">
    <source>
        <dbReference type="EMBL" id="NVO29303.1"/>
    </source>
</evidence>
<keyword evidence="2" id="KW-1185">Reference proteome</keyword>
<name>A0ABX2PIF5_9RHOB</name>
<dbReference type="InterPro" id="IPR017734">
    <property type="entry name" value="T6SS_SciN"/>
</dbReference>
<dbReference type="NCBIfam" id="TIGR03352">
    <property type="entry name" value="VI_chp_3"/>
    <property type="match status" value="1"/>
</dbReference>
<dbReference type="EMBL" id="JABCJD010000013">
    <property type="protein sequence ID" value="NVO29303.1"/>
    <property type="molecule type" value="Genomic_DNA"/>
</dbReference>
<dbReference type="Proteomes" id="UP000523601">
    <property type="component" value="Unassembled WGS sequence"/>
</dbReference>
<evidence type="ECO:0000313" key="2">
    <source>
        <dbReference type="Proteomes" id="UP000523601"/>
    </source>
</evidence>
<accession>A0ABX2PIF5</accession>
<organism evidence="1 2">
    <name type="scientific">Donghicola mangrovi</name>
    <dbReference type="NCBI Taxonomy" id="2729614"/>
    <lineage>
        <taxon>Bacteria</taxon>
        <taxon>Pseudomonadati</taxon>
        <taxon>Pseudomonadota</taxon>
        <taxon>Alphaproteobacteria</taxon>
        <taxon>Rhodobacterales</taxon>
        <taxon>Roseobacteraceae</taxon>
        <taxon>Donghicola</taxon>
    </lineage>
</organism>
<dbReference type="PANTHER" id="PTHR37625:SF4">
    <property type="entry name" value="OUTER MEMBRANE LIPOPROTEIN"/>
    <property type="match status" value="1"/>
</dbReference>
<keyword evidence="1" id="KW-0449">Lipoprotein</keyword>
<comment type="caution">
    <text evidence="1">The sequence shown here is derived from an EMBL/GenBank/DDBJ whole genome shotgun (WGS) entry which is preliminary data.</text>
</comment>